<dbReference type="Pfam" id="PF01168">
    <property type="entry name" value="Ala_racemase_N"/>
    <property type="match status" value="1"/>
</dbReference>
<evidence type="ECO:0000256" key="2">
    <source>
        <dbReference type="HAMAP-Rule" id="MF_02087"/>
    </source>
</evidence>
<comment type="caution">
    <text evidence="6">The sequence shown here is derived from an EMBL/GenBank/DDBJ whole genome shotgun (WGS) entry which is preliminary data.</text>
</comment>
<keyword evidence="7" id="KW-1185">Reference proteome</keyword>
<dbReference type="PIRSF" id="PIRSF004848">
    <property type="entry name" value="YBL036c_PLPDEIII"/>
    <property type="match status" value="1"/>
</dbReference>
<evidence type="ECO:0000313" key="7">
    <source>
        <dbReference type="Proteomes" id="UP001084197"/>
    </source>
</evidence>
<dbReference type="SUPFAM" id="SSF51419">
    <property type="entry name" value="PLP-binding barrel"/>
    <property type="match status" value="1"/>
</dbReference>
<comment type="function">
    <text evidence="2">Pyridoxal 5'-phosphate (PLP)-binding protein, which is involved in PLP homeostasis.</text>
</comment>
<dbReference type="HAMAP" id="MF_02087">
    <property type="entry name" value="PLP_homeostasis"/>
    <property type="match status" value="1"/>
</dbReference>
<dbReference type="PANTHER" id="PTHR10146:SF14">
    <property type="entry name" value="PYRIDOXAL PHOSPHATE HOMEOSTASIS PROTEIN"/>
    <property type="match status" value="1"/>
</dbReference>
<feature type="modified residue" description="N6-(pyridoxal phosphate)lysine" evidence="2 3">
    <location>
        <position position="35"/>
    </location>
</feature>
<dbReference type="AlphaFoldDB" id="A0A9J6RDA5"/>
<dbReference type="Proteomes" id="UP001084197">
    <property type="component" value="Unassembled WGS sequence"/>
</dbReference>
<evidence type="ECO:0000259" key="5">
    <source>
        <dbReference type="Pfam" id="PF01168"/>
    </source>
</evidence>
<keyword evidence="1 2" id="KW-0663">Pyridoxal phosphate</keyword>
<accession>A0A9J6RDA5</accession>
<dbReference type="FunFam" id="3.20.20.10:FF:000011">
    <property type="entry name" value="Pyridoxal phosphate homeostasis protein"/>
    <property type="match status" value="1"/>
</dbReference>
<dbReference type="RefSeq" id="WP_268780122.1">
    <property type="nucleotide sequence ID" value="NZ_JAPRAT010000016.1"/>
</dbReference>
<comment type="similarity">
    <text evidence="2 4">Belongs to the pyridoxal phosphate-binding protein YggS/PROSC family.</text>
</comment>
<protein>
    <recommendedName>
        <fullName evidence="2">Pyridoxal phosphate homeostasis protein</fullName>
        <shortName evidence="2">PLP homeostasis protein</shortName>
    </recommendedName>
</protein>
<dbReference type="PROSITE" id="PS01211">
    <property type="entry name" value="UPF0001"/>
    <property type="match status" value="1"/>
</dbReference>
<dbReference type="GO" id="GO:0030170">
    <property type="term" value="F:pyridoxal phosphate binding"/>
    <property type="evidence" value="ECO:0007669"/>
    <property type="project" value="UniProtKB-UniRule"/>
</dbReference>
<evidence type="ECO:0000313" key="6">
    <source>
        <dbReference type="EMBL" id="MCZ0703350.1"/>
    </source>
</evidence>
<dbReference type="PANTHER" id="PTHR10146">
    <property type="entry name" value="PROLINE SYNTHETASE CO-TRANSCRIBED BACTERIAL HOMOLOG PROTEIN"/>
    <property type="match status" value="1"/>
</dbReference>
<gene>
    <name evidence="6" type="ORF">OWO01_08995</name>
</gene>
<evidence type="ECO:0000256" key="4">
    <source>
        <dbReference type="RuleBase" id="RU004514"/>
    </source>
</evidence>
<dbReference type="CDD" id="cd00635">
    <property type="entry name" value="PLPDE_III_YBL036c_like"/>
    <property type="match status" value="1"/>
</dbReference>
<dbReference type="EMBL" id="JAPRAT010000016">
    <property type="protein sequence ID" value="MCZ0703350.1"/>
    <property type="molecule type" value="Genomic_DNA"/>
</dbReference>
<dbReference type="Gene3D" id="3.20.20.10">
    <property type="entry name" value="Alanine racemase"/>
    <property type="match status" value="1"/>
</dbReference>
<proteinExistence type="inferred from homology"/>
<dbReference type="InterPro" id="IPR029066">
    <property type="entry name" value="PLP-binding_barrel"/>
</dbReference>
<name>A0A9J6RDA5_9BACI</name>
<evidence type="ECO:0000256" key="3">
    <source>
        <dbReference type="PIRSR" id="PIRSR004848-1"/>
    </source>
</evidence>
<dbReference type="NCBIfam" id="TIGR00044">
    <property type="entry name" value="YggS family pyridoxal phosphate-dependent enzyme"/>
    <property type="match status" value="1"/>
</dbReference>
<sequence length="228" mass="25939">MTVEENLATIQSNLQETCARIGRDPQEITVIAVTKYVTIERAREVIKAGVTNLAENRMEGLYEKSEALNDTMPNWHFIGTLQSKKVKKVIDLVDYLHSLDRLSLAKEINKRAQNKIPCFVQVNVSGETSKQGLKPEEVDSFIEKLKEFEQIQIVGLMTMAPHVNDDTTIRNCFRELRELRDRIASRKLIHAPCSYLSMGMSNDYQIAIEEGATHIRIGSHLVGQKELR</sequence>
<feature type="domain" description="Alanine racemase N-terminal" evidence="5">
    <location>
        <begin position="6"/>
        <end position="224"/>
    </location>
</feature>
<evidence type="ECO:0000256" key="1">
    <source>
        <dbReference type="ARBA" id="ARBA00022898"/>
    </source>
</evidence>
<dbReference type="InterPro" id="IPR011078">
    <property type="entry name" value="PyrdxlP_homeostasis"/>
</dbReference>
<organism evidence="6 7">
    <name type="scientific">Natronobacillus azotifigens</name>
    <dbReference type="NCBI Taxonomy" id="472978"/>
    <lineage>
        <taxon>Bacteria</taxon>
        <taxon>Bacillati</taxon>
        <taxon>Bacillota</taxon>
        <taxon>Bacilli</taxon>
        <taxon>Bacillales</taxon>
        <taxon>Bacillaceae</taxon>
        <taxon>Natronobacillus</taxon>
    </lineage>
</organism>
<reference evidence="6" key="1">
    <citation type="submission" date="2022-11" db="EMBL/GenBank/DDBJ databases">
        <title>WGS of Natronobacillus azotifigens 24KS-1, an anaerobic diazotrophic haloalkaliphile from soda-rich habitats.</title>
        <authorList>
            <person name="Sorokin D.Y."/>
            <person name="Merkel A.Y."/>
        </authorList>
    </citation>
    <scope>NUCLEOTIDE SEQUENCE</scope>
    <source>
        <strain evidence="6">24KS-1</strain>
    </source>
</reference>
<dbReference type="InterPro" id="IPR001608">
    <property type="entry name" value="Ala_racemase_N"/>
</dbReference>
<comment type="cofactor">
    <cofactor evidence="3">
        <name>pyridoxal 5'-phosphate</name>
        <dbReference type="ChEBI" id="CHEBI:597326"/>
    </cofactor>
</comment>